<evidence type="ECO:0000259" key="3">
    <source>
        <dbReference type="Pfam" id="PF11800"/>
    </source>
</evidence>
<feature type="region of interest" description="Disordered" evidence="1">
    <location>
        <begin position="232"/>
        <end position="257"/>
    </location>
</feature>
<accession>A0A1H9MZW2</accession>
<dbReference type="STRING" id="1855383.SAMN05216548_114120"/>
<dbReference type="Proteomes" id="UP000199647">
    <property type="component" value="Unassembled WGS sequence"/>
</dbReference>
<dbReference type="Pfam" id="PF03428">
    <property type="entry name" value="RP-C"/>
    <property type="match status" value="1"/>
</dbReference>
<evidence type="ECO:0000256" key="1">
    <source>
        <dbReference type="SAM" id="MobiDB-lite"/>
    </source>
</evidence>
<dbReference type="OrthoDB" id="7488837at2"/>
<dbReference type="InterPro" id="IPR005090">
    <property type="entry name" value="RepC_N"/>
</dbReference>
<dbReference type="InterPro" id="IPR047611">
    <property type="entry name" value="RepABC_RepC"/>
</dbReference>
<proteinExistence type="predicted"/>
<organism evidence="4 5">
    <name type="scientific">Faunimonas pinastri</name>
    <dbReference type="NCBI Taxonomy" id="1855383"/>
    <lineage>
        <taxon>Bacteria</taxon>
        <taxon>Pseudomonadati</taxon>
        <taxon>Pseudomonadota</taxon>
        <taxon>Alphaproteobacteria</taxon>
        <taxon>Hyphomicrobiales</taxon>
        <taxon>Afifellaceae</taxon>
        <taxon>Faunimonas</taxon>
    </lineage>
</organism>
<protein>
    <submittedName>
        <fullName evidence="4">Replication initiation protein RepC</fullName>
    </submittedName>
</protein>
<dbReference type="InterPro" id="IPR021760">
    <property type="entry name" value="RepC_C"/>
</dbReference>
<evidence type="ECO:0000313" key="5">
    <source>
        <dbReference type="Proteomes" id="UP000199647"/>
    </source>
</evidence>
<reference evidence="4 5" key="1">
    <citation type="submission" date="2016-10" db="EMBL/GenBank/DDBJ databases">
        <authorList>
            <person name="de Groot N.N."/>
        </authorList>
    </citation>
    <scope>NUCLEOTIDE SEQUENCE [LARGE SCALE GENOMIC DNA]</scope>
    <source>
        <strain evidence="4 5">A52C2</strain>
    </source>
</reference>
<dbReference type="EMBL" id="FOFG01000014">
    <property type="protein sequence ID" value="SER29121.1"/>
    <property type="molecule type" value="Genomic_DNA"/>
</dbReference>
<evidence type="ECO:0000259" key="2">
    <source>
        <dbReference type="Pfam" id="PF03428"/>
    </source>
</evidence>
<name>A0A1H9MZW2_9HYPH</name>
<dbReference type="Pfam" id="PF11800">
    <property type="entry name" value="RP-C_C"/>
    <property type="match status" value="1"/>
</dbReference>
<keyword evidence="5" id="KW-1185">Reference proteome</keyword>
<feature type="domain" description="Plasmid replication protein C N-terminal" evidence="2">
    <location>
        <begin position="9"/>
        <end position="176"/>
    </location>
</feature>
<sequence length="378" mass="42077">MQTVPSGGRRLTPAVLAGRELAFEKERTVSRKELAQTAREAEKALSLRPGLRLVLHELVGSWGEQDFEGKLLVWPSNDYLVARTGLSERTVRYAVSQLVELQLVSSKDSANGKRFAIRDRAGEIVDAFGFDLTPLYARRGEFTAEIERQKLARDAQGRLFDQITICRRATEEALSALAEHFPGVVTADLIEALDELRERTPRRGSMRPIERLVGEWLEIRRLAEKRYYESANGGNSCRHKETNNDSPSESCTKVDEGVGSAERPVSLTLGLVLDACPALSMYPRPIRSENDLIDAGKHLRSMLSAHPSAWREAVEAIGPVRAAGAVALVLQLYEDDQAAGTNRIRNPGGYFRAMVRMVAEGRVDLQTEIIALRKRRLC</sequence>
<evidence type="ECO:0000313" key="4">
    <source>
        <dbReference type="EMBL" id="SER29121.1"/>
    </source>
</evidence>
<gene>
    <name evidence="4" type="ORF">SAMN05216548_114120</name>
</gene>
<dbReference type="NCBIfam" id="NF040974">
    <property type="entry name" value="RepABC_RepC"/>
    <property type="match status" value="1"/>
</dbReference>
<feature type="domain" description="Plasmid replication protein C C-terminal" evidence="3">
    <location>
        <begin position="269"/>
        <end position="374"/>
    </location>
</feature>
<dbReference type="AlphaFoldDB" id="A0A1H9MZW2"/>